<accession>B4QNI8</accession>
<name>B4QNI8_DROSI</name>
<dbReference type="PhylomeDB" id="B4QNI8"/>
<dbReference type="OMA" id="MCEYLNL"/>
<dbReference type="OrthoDB" id="28894at2759"/>
<feature type="region of interest" description="Disordered" evidence="1">
    <location>
        <begin position="1"/>
        <end position="115"/>
    </location>
</feature>
<reference evidence="2 3" key="1">
    <citation type="journal article" date="2007" name="Nature">
        <title>Evolution of genes and genomes on the Drosophila phylogeny.</title>
        <authorList>
            <consortium name="Drosophila 12 Genomes Consortium"/>
            <person name="Clark A.G."/>
            <person name="Eisen M.B."/>
            <person name="Smith D.R."/>
            <person name="Bergman C.M."/>
            <person name="Oliver B."/>
            <person name="Markow T.A."/>
            <person name="Kaufman T.C."/>
            <person name="Kellis M."/>
            <person name="Gelbart W."/>
            <person name="Iyer V.N."/>
            <person name="Pollard D.A."/>
            <person name="Sackton T.B."/>
            <person name="Larracuente A.M."/>
            <person name="Singh N.D."/>
            <person name="Abad J.P."/>
            <person name="Abt D.N."/>
            <person name="Adryan B."/>
            <person name="Aguade M."/>
            <person name="Akashi H."/>
            <person name="Anderson W.W."/>
            <person name="Aquadro C.F."/>
            <person name="Ardell D.H."/>
            <person name="Arguello R."/>
            <person name="Artieri C.G."/>
            <person name="Barbash D.A."/>
            <person name="Barker D."/>
            <person name="Barsanti P."/>
            <person name="Batterham P."/>
            <person name="Batzoglou S."/>
            <person name="Begun D."/>
            <person name="Bhutkar A."/>
            <person name="Blanco E."/>
            <person name="Bosak S.A."/>
            <person name="Bradley R.K."/>
            <person name="Brand A.D."/>
            <person name="Brent M.R."/>
            <person name="Brooks A.N."/>
            <person name="Brown R.H."/>
            <person name="Butlin R.K."/>
            <person name="Caggese C."/>
            <person name="Calvi B.R."/>
            <person name="Bernardo de Carvalho A."/>
            <person name="Caspi A."/>
            <person name="Castrezana S."/>
            <person name="Celniker S.E."/>
            <person name="Chang J.L."/>
            <person name="Chapple C."/>
            <person name="Chatterji S."/>
            <person name="Chinwalla A."/>
            <person name="Civetta A."/>
            <person name="Clifton S.W."/>
            <person name="Comeron J.M."/>
            <person name="Costello J.C."/>
            <person name="Coyne J.A."/>
            <person name="Daub J."/>
            <person name="David R.G."/>
            <person name="Delcher A.L."/>
            <person name="Delehaunty K."/>
            <person name="Do C.B."/>
            <person name="Ebling H."/>
            <person name="Edwards K."/>
            <person name="Eickbush T."/>
            <person name="Evans J.D."/>
            <person name="Filipski A."/>
            <person name="Findeiss S."/>
            <person name="Freyhult E."/>
            <person name="Fulton L."/>
            <person name="Fulton R."/>
            <person name="Garcia A.C."/>
            <person name="Gardiner A."/>
            <person name="Garfield D.A."/>
            <person name="Garvin B.E."/>
            <person name="Gibson G."/>
            <person name="Gilbert D."/>
            <person name="Gnerre S."/>
            <person name="Godfrey J."/>
            <person name="Good R."/>
            <person name="Gotea V."/>
            <person name="Gravely B."/>
            <person name="Greenberg A.J."/>
            <person name="Griffiths-Jones S."/>
            <person name="Gross S."/>
            <person name="Guigo R."/>
            <person name="Gustafson E.A."/>
            <person name="Haerty W."/>
            <person name="Hahn M.W."/>
            <person name="Halligan D.L."/>
            <person name="Halpern A.L."/>
            <person name="Halter G.M."/>
            <person name="Han M.V."/>
            <person name="Heger A."/>
            <person name="Hillier L."/>
            <person name="Hinrichs A.S."/>
            <person name="Holmes I."/>
            <person name="Hoskins R.A."/>
            <person name="Hubisz M.J."/>
            <person name="Hultmark D."/>
            <person name="Huntley M.A."/>
            <person name="Jaffe D.B."/>
            <person name="Jagadeeshan S."/>
            <person name="Jeck W.R."/>
            <person name="Johnson J."/>
            <person name="Jones C.D."/>
            <person name="Jordan W.C."/>
            <person name="Karpen G.H."/>
            <person name="Kataoka E."/>
            <person name="Keightley P.D."/>
            <person name="Kheradpour P."/>
            <person name="Kirkness E.F."/>
            <person name="Koerich L.B."/>
            <person name="Kristiansen K."/>
            <person name="Kudrna D."/>
            <person name="Kulathinal R.J."/>
            <person name="Kumar S."/>
            <person name="Kwok R."/>
            <person name="Lander E."/>
            <person name="Langley C.H."/>
            <person name="Lapoint R."/>
            <person name="Lazzaro B.P."/>
            <person name="Lee S.J."/>
            <person name="Levesque L."/>
            <person name="Li R."/>
            <person name="Lin C.F."/>
            <person name="Lin M.F."/>
            <person name="Lindblad-Toh K."/>
            <person name="Llopart A."/>
            <person name="Long M."/>
            <person name="Low L."/>
            <person name="Lozovsky E."/>
            <person name="Lu J."/>
            <person name="Luo M."/>
            <person name="Machado C.A."/>
            <person name="Makalowski W."/>
            <person name="Marzo M."/>
            <person name="Matsuda M."/>
            <person name="Matzkin L."/>
            <person name="McAllister B."/>
            <person name="McBride C.S."/>
            <person name="McKernan B."/>
            <person name="McKernan K."/>
            <person name="Mendez-Lago M."/>
            <person name="Minx P."/>
            <person name="Mollenhauer M.U."/>
            <person name="Montooth K."/>
            <person name="Mount S.M."/>
            <person name="Mu X."/>
            <person name="Myers E."/>
            <person name="Negre B."/>
            <person name="Newfeld S."/>
            <person name="Nielsen R."/>
            <person name="Noor M.A."/>
            <person name="O'Grady P."/>
            <person name="Pachter L."/>
            <person name="Papaceit M."/>
            <person name="Parisi M.J."/>
            <person name="Parisi M."/>
            <person name="Parts L."/>
            <person name="Pedersen J.S."/>
            <person name="Pesole G."/>
            <person name="Phillippy A.M."/>
            <person name="Ponting C.P."/>
            <person name="Pop M."/>
            <person name="Porcelli D."/>
            <person name="Powell J.R."/>
            <person name="Prohaska S."/>
            <person name="Pruitt K."/>
            <person name="Puig M."/>
            <person name="Quesneville H."/>
            <person name="Ram K.R."/>
            <person name="Rand D."/>
            <person name="Rasmussen M.D."/>
            <person name="Reed L.K."/>
            <person name="Reenan R."/>
            <person name="Reily A."/>
            <person name="Remington K.A."/>
            <person name="Rieger T.T."/>
            <person name="Ritchie M.G."/>
            <person name="Robin C."/>
            <person name="Rogers Y.H."/>
            <person name="Rohde C."/>
            <person name="Rozas J."/>
            <person name="Rubenfield M.J."/>
            <person name="Ruiz A."/>
            <person name="Russo S."/>
            <person name="Salzberg S.L."/>
            <person name="Sanchez-Gracia A."/>
            <person name="Saranga D.J."/>
            <person name="Sato H."/>
            <person name="Schaeffer S.W."/>
            <person name="Schatz M.C."/>
            <person name="Schlenke T."/>
            <person name="Schwartz R."/>
            <person name="Segarra C."/>
            <person name="Singh R.S."/>
            <person name="Sirot L."/>
            <person name="Sirota M."/>
            <person name="Sisneros N.B."/>
            <person name="Smith C.D."/>
            <person name="Smith T.F."/>
            <person name="Spieth J."/>
            <person name="Stage D.E."/>
            <person name="Stark A."/>
            <person name="Stephan W."/>
            <person name="Strausberg R.L."/>
            <person name="Strempel S."/>
            <person name="Sturgill D."/>
            <person name="Sutton G."/>
            <person name="Sutton G.G."/>
            <person name="Tao W."/>
            <person name="Teichmann S."/>
            <person name="Tobari Y.N."/>
            <person name="Tomimura Y."/>
            <person name="Tsolas J.M."/>
            <person name="Valente V.L."/>
            <person name="Venter E."/>
            <person name="Venter J.C."/>
            <person name="Vicario S."/>
            <person name="Vieira F.G."/>
            <person name="Vilella A.J."/>
            <person name="Villasante A."/>
            <person name="Walenz B."/>
            <person name="Wang J."/>
            <person name="Wasserman M."/>
            <person name="Watts T."/>
            <person name="Wilson D."/>
            <person name="Wilson R.K."/>
            <person name="Wing R.A."/>
            <person name="Wolfner M.F."/>
            <person name="Wong A."/>
            <person name="Wong G.K."/>
            <person name="Wu C.I."/>
            <person name="Wu G."/>
            <person name="Yamamoto D."/>
            <person name="Yang H.P."/>
            <person name="Yang S.P."/>
            <person name="Yorke J.A."/>
            <person name="Yoshida K."/>
            <person name="Zdobnov E."/>
            <person name="Zhang P."/>
            <person name="Zhang Y."/>
            <person name="Zimin A.V."/>
            <person name="Baldwin J."/>
            <person name="Abdouelleil A."/>
            <person name="Abdulkadir J."/>
            <person name="Abebe A."/>
            <person name="Abera B."/>
            <person name="Abreu J."/>
            <person name="Acer S.C."/>
            <person name="Aftuck L."/>
            <person name="Alexander A."/>
            <person name="An P."/>
            <person name="Anderson E."/>
            <person name="Anderson S."/>
            <person name="Arachi H."/>
            <person name="Azer M."/>
            <person name="Bachantsang P."/>
            <person name="Barry A."/>
            <person name="Bayul T."/>
            <person name="Berlin A."/>
            <person name="Bessette D."/>
            <person name="Bloom T."/>
            <person name="Blye J."/>
            <person name="Boguslavskiy L."/>
            <person name="Bonnet C."/>
            <person name="Boukhgalter B."/>
            <person name="Bourzgui I."/>
            <person name="Brown A."/>
            <person name="Cahill P."/>
            <person name="Channer S."/>
            <person name="Cheshatsang Y."/>
            <person name="Chuda L."/>
            <person name="Citroen M."/>
            <person name="Collymore A."/>
            <person name="Cooke P."/>
            <person name="Costello M."/>
            <person name="D'Aco K."/>
            <person name="Daza R."/>
            <person name="De Haan G."/>
            <person name="DeGray S."/>
            <person name="DeMaso C."/>
            <person name="Dhargay N."/>
            <person name="Dooley K."/>
            <person name="Dooley E."/>
            <person name="Doricent M."/>
            <person name="Dorje P."/>
            <person name="Dorjee K."/>
            <person name="Dupes A."/>
            <person name="Elong R."/>
            <person name="Falk J."/>
            <person name="Farina A."/>
            <person name="Faro S."/>
            <person name="Ferguson D."/>
            <person name="Fisher S."/>
            <person name="Foley C.D."/>
            <person name="Franke A."/>
            <person name="Friedrich D."/>
            <person name="Gadbois L."/>
            <person name="Gearin G."/>
            <person name="Gearin C.R."/>
            <person name="Giannoukos G."/>
            <person name="Goode T."/>
            <person name="Graham J."/>
            <person name="Grandbois E."/>
            <person name="Grewal S."/>
            <person name="Gyaltsen K."/>
            <person name="Hafez N."/>
            <person name="Hagos B."/>
            <person name="Hall J."/>
            <person name="Henson C."/>
            <person name="Hollinger A."/>
            <person name="Honan T."/>
            <person name="Huard M.D."/>
            <person name="Hughes L."/>
            <person name="Hurhula B."/>
            <person name="Husby M.E."/>
            <person name="Kamat A."/>
            <person name="Kanga B."/>
            <person name="Kashin S."/>
            <person name="Khazanovich D."/>
            <person name="Kisner P."/>
            <person name="Lance K."/>
            <person name="Lara M."/>
            <person name="Lee W."/>
            <person name="Lennon N."/>
            <person name="Letendre F."/>
            <person name="LeVine R."/>
            <person name="Lipovsky A."/>
            <person name="Liu X."/>
            <person name="Liu J."/>
            <person name="Liu S."/>
            <person name="Lokyitsang T."/>
            <person name="Lokyitsang Y."/>
            <person name="Lubonja R."/>
            <person name="Lui A."/>
            <person name="MacDonald P."/>
            <person name="Magnisalis V."/>
            <person name="Maru K."/>
            <person name="Matthews C."/>
            <person name="McCusker W."/>
            <person name="McDonough S."/>
            <person name="Mehta T."/>
            <person name="Meldrim J."/>
            <person name="Meneus L."/>
            <person name="Mihai O."/>
            <person name="Mihalev A."/>
            <person name="Mihova T."/>
            <person name="Mittelman R."/>
            <person name="Mlenga V."/>
            <person name="Montmayeur A."/>
            <person name="Mulrain L."/>
            <person name="Navidi A."/>
            <person name="Naylor J."/>
            <person name="Negash T."/>
            <person name="Nguyen T."/>
            <person name="Nguyen N."/>
            <person name="Nicol R."/>
            <person name="Norbu C."/>
            <person name="Norbu N."/>
            <person name="Novod N."/>
            <person name="O'Neill B."/>
            <person name="Osman S."/>
            <person name="Markiewicz E."/>
            <person name="Oyono O.L."/>
            <person name="Patti C."/>
            <person name="Phunkhang P."/>
            <person name="Pierre F."/>
            <person name="Priest M."/>
            <person name="Raghuraman S."/>
            <person name="Rege F."/>
            <person name="Reyes R."/>
            <person name="Rise C."/>
            <person name="Rogov P."/>
            <person name="Ross K."/>
            <person name="Ryan E."/>
            <person name="Settipalli S."/>
            <person name="Shea T."/>
            <person name="Sherpa N."/>
            <person name="Shi L."/>
            <person name="Shih D."/>
            <person name="Sparrow T."/>
            <person name="Spaulding J."/>
            <person name="Stalker J."/>
            <person name="Stange-Thomann N."/>
            <person name="Stavropoulos S."/>
            <person name="Stone C."/>
            <person name="Strader C."/>
            <person name="Tesfaye S."/>
            <person name="Thomson T."/>
            <person name="Thoulutsang Y."/>
            <person name="Thoulutsang D."/>
            <person name="Topham K."/>
            <person name="Topping I."/>
            <person name="Tsamla T."/>
            <person name="Vassiliev H."/>
            <person name="Vo A."/>
            <person name="Wangchuk T."/>
            <person name="Wangdi T."/>
            <person name="Weiand M."/>
            <person name="Wilkinson J."/>
            <person name="Wilson A."/>
            <person name="Yadav S."/>
            <person name="Young G."/>
            <person name="Yu Q."/>
            <person name="Zembek L."/>
            <person name="Zhong D."/>
            <person name="Zimmer A."/>
            <person name="Zwirko Z."/>
            <person name="Jaffe D.B."/>
            <person name="Alvarez P."/>
            <person name="Brockman W."/>
            <person name="Butler J."/>
            <person name="Chin C."/>
            <person name="Gnerre S."/>
            <person name="Grabherr M."/>
            <person name="Kleber M."/>
            <person name="Mauceli E."/>
            <person name="MacCallum I."/>
        </authorList>
    </citation>
    <scope>NUCLEOTIDE SEQUENCE [LARGE SCALE GENOMIC DNA]</scope>
    <source>
        <strain evidence="3">white501</strain>
    </source>
</reference>
<dbReference type="Proteomes" id="UP000000304">
    <property type="component" value="Chromosome 3L"/>
</dbReference>
<dbReference type="HOGENOM" id="CLU_125637_0_0_1"/>
<evidence type="ECO:0000256" key="1">
    <source>
        <dbReference type="SAM" id="MobiDB-lite"/>
    </source>
</evidence>
<evidence type="ECO:0000313" key="2">
    <source>
        <dbReference type="EMBL" id="EDX08951.1"/>
    </source>
</evidence>
<evidence type="ECO:0000313" key="3">
    <source>
        <dbReference type="Proteomes" id="UP000000304"/>
    </source>
</evidence>
<keyword evidence="3" id="KW-1185">Reference proteome</keyword>
<dbReference type="EMBL" id="CM000363">
    <property type="protein sequence ID" value="EDX08951.1"/>
    <property type="molecule type" value="Genomic_DNA"/>
</dbReference>
<dbReference type="Bgee" id="FBgn0185395">
    <property type="expression patterns" value="Expressed in adult organism and 3 other cell types or tissues"/>
</dbReference>
<proteinExistence type="predicted"/>
<gene>
    <name evidence="2" type="primary">Dsim\GD13689</name>
    <name evidence="2" type="ORF">Dsim_GD13689</name>
</gene>
<organism evidence="2 3">
    <name type="scientific">Drosophila simulans</name>
    <name type="common">Fruit fly</name>
    <dbReference type="NCBI Taxonomy" id="7240"/>
    <lineage>
        <taxon>Eukaryota</taxon>
        <taxon>Metazoa</taxon>
        <taxon>Ecdysozoa</taxon>
        <taxon>Arthropoda</taxon>
        <taxon>Hexapoda</taxon>
        <taxon>Insecta</taxon>
        <taxon>Pterygota</taxon>
        <taxon>Neoptera</taxon>
        <taxon>Endopterygota</taxon>
        <taxon>Diptera</taxon>
        <taxon>Brachycera</taxon>
        <taxon>Muscomorpha</taxon>
        <taxon>Ephydroidea</taxon>
        <taxon>Drosophilidae</taxon>
        <taxon>Drosophila</taxon>
        <taxon>Sophophora</taxon>
    </lineage>
</organism>
<sequence>MLTSVNPRKVEGQKTINNIVAKSKSHSGISAPIGLGPQLPPLPLGGGFVKLRHVAKEEDTSSSSTTSSAKESPDKKDLGQEQAEASGDSSHPTALPQFLQGVQRSSTEVMGPDQRSLVISKTGSIAERLAALHKSGEDDWKKRISKRDEVDDVHRENFVNAK</sequence>
<protein>
    <submittedName>
        <fullName evidence="2">GD13689</fullName>
    </submittedName>
</protein>
<dbReference type="AlphaFoldDB" id="B4QNI8"/>